<dbReference type="AlphaFoldDB" id="A0A4C1T135"/>
<sequence length="156" mass="17368">MDTVARTHVAPTSYRRRTATSKSRGGVLYRILLANCISPARRRGGTVIRRSGRAQIKKDQKRARPRRGLALPRGPGRSPTSAGPPQLFTRSPIVRTRDEIVIYQRILRIARILLGRSDLLSKIAVLSPDLYSKRAVGGRQGLVYEIDSKGLRKGED</sequence>
<evidence type="ECO:0000313" key="3">
    <source>
        <dbReference type="Proteomes" id="UP000299102"/>
    </source>
</evidence>
<dbReference type="Proteomes" id="UP000299102">
    <property type="component" value="Unassembled WGS sequence"/>
</dbReference>
<dbReference type="EMBL" id="BGZK01000025">
    <property type="protein sequence ID" value="GBP07250.1"/>
    <property type="molecule type" value="Genomic_DNA"/>
</dbReference>
<gene>
    <name evidence="2" type="ORF">EVAR_92130_1</name>
</gene>
<feature type="compositionally biased region" description="Low complexity" evidence="1">
    <location>
        <begin position="68"/>
        <end position="77"/>
    </location>
</feature>
<accession>A0A4C1T135</accession>
<organism evidence="2 3">
    <name type="scientific">Eumeta variegata</name>
    <name type="common">Bagworm moth</name>
    <name type="synonym">Eumeta japonica</name>
    <dbReference type="NCBI Taxonomy" id="151549"/>
    <lineage>
        <taxon>Eukaryota</taxon>
        <taxon>Metazoa</taxon>
        <taxon>Ecdysozoa</taxon>
        <taxon>Arthropoda</taxon>
        <taxon>Hexapoda</taxon>
        <taxon>Insecta</taxon>
        <taxon>Pterygota</taxon>
        <taxon>Neoptera</taxon>
        <taxon>Endopterygota</taxon>
        <taxon>Lepidoptera</taxon>
        <taxon>Glossata</taxon>
        <taxon>Ditrysia</taxon>
        <taxon>Tineoidea</taxon>
        <taxon>Psychidae</taxon>
        <taxon>Oiketicinae</taxon>
        <taxon>Eumeta</taxon>
    </lineage>
</organism>
<proteinExistence type="predicted"/>
<protein>
    <submittedName>
        <fullName evidence="2">Uncharacterized protein</fullName>
    </submittedName>
</protein>
<name>A0A4C1T135_EUMVA</name>
<evidence type="ECO:0000256" key="1">
    <source>
        <dbReference type="SAM" id="MobiDB-lite"/>
    </source>
</evidence>
<keyword evidence="3" id="KW-1185">Reference proteome</keyword>
<evidence type="ECO:0000313" key="2">
    <source>
        <dbReference type="EMBL" id="GBP07250.1"/>
    </source>
</evidence>
<reference evidence="2 3" key="1">
    <citation type="journal article" date="2019" name="Commun. Biol.">
        <title>The bagworm genome reveals a unique fibroin gene that provides high tensile strength.</title>
        <authorList>
            <person name="Kono N."/>
            <person name="Nakamura H."/>
            <person name="Ohtoshi R."/>
            <person name="Tomita M."/>
            <person name="Numata K."/>
            <person name="Arakawa K."/>
        </authorList>
    </citation>
    <scope>NUCLEOTIDE SEQUENCE [LARGE SCALE GENOMIC DNA]</scope>
</reference>
<comment type="caution">
    <text evidence="2">The sequence shown here is derived from an EMBL/GenBank/DDBJ whole genome shotgun (WGS) entry which is preliminary data.</text>
</comment>
<feature type="region of interest" description="Disordered" evidence="1">
    <location>
        <begin position="48"/>
        <end position="88"/>
    </location>
</feature>